<feature type="compositionally biased region" description="Polar residues" evidence="1">
    <location>
        <begin position="1"/>
        <end position="14"/>
    </location>
</feature>
<feature type="compositionally biased region" description="Polar residues" evidence="1">
    <location>
        <begin position="518"/>
        <end position="530"/>
    </location>
</feature>
<keyword evidence="2" id="KW-1133">Transmembrane helix</keyword>
<feature type="transmembrane region" description="Helical" evidence="2">
    <location>
        <begin position="431"/>
        <end position="455"/>
    </location>
</feature>
<name>A0A4S4EL38_CAMSN</name>
<dbReference type="Proteomes" id="UP000306102">
    <property type="component" value="Unassembled WGS sequence"/>
</dbReference>
<evidence type="ECO:0000256" key="2">
    <source>
        <dbReference type="SAM" id="Phobius"/>
    </source>
</evidence>
<gene>
    <name evidence="3" type="ORF">TEA_028739</name>
</gene>
<feature type="region of interest" description="Disordered" evidence="1">
    <location>
        <begin position="1"/>
        <end position="20"/>
    </location>
</feature>
<feature type="compositionally biased region" description="Polar residues" evidence="1">
    <location>
        <begin position="537"/>
        <end position="546"/>
    </location>
</feature>
<reference evidence="3 4" key="1">
    <citation type="journal article" date="2018" name="Proc. Natl. Acad. Sci. U.S.A.">
        <title>Draft genome sequence of Camellia sinensis var. sinensis provides insights into the evolution of the tea genome and tea quality.</title>
        <authorList>
            <person name="Wei C."/>
            <person name="Yang H."/>
            <person name="Wang S."/>
            <person name="Zhao J."/>
            <person name="Liu C."/>
            <person name="Gao L."/>
            <person name="Xia E."/>
            <person name="Lu Y."/>
            <person name="Tai Y."/>
            <person name="She G."/>
            <person name="Sun J."/>
            <person name="Cao H."/>
            <person name="Tong W."/>
            <person name="Gao Q."/>
            <person name="Li Y."/>
            <person name="Deng W."/>
            <person name="Jiang X."/>
            <person name="Wang W."/>
            <person name="Chen Q."/>
            <person name="Zhang S."/>
            <person name="Li H."/>
            <person name="Wu J."/>
            <person name="Wang P."/>
            <person name="Li P."/>
            <person name="Shi C."/>
            <person name="Zheng F."/>
            <person name="Jian J."/>
            <person name="Huang B."/>
            <person name="Shan D."/>
            <person name="Shi M."/>
            <person name="Fang C."/>
            <person name="Yue Y."/>
            <person name="Li F."/>
            <person name="Li D."/>
            <person name="Wei S."/>
            <person name="Han B."/>
            <person name="Jiang C."/>
            <person name="Yin Y."/>
            <person name="Xia T."/>
            <person name="Zhang Z."/>
            <person name="Bennetzen J.L."/>
            <person name="Zhao S."/>
            <person name="Wan X."/>
        </authorList>
    </citation>
    <scope>NUCLEOTIDE SEQUENCE [LARGE SCALE GENOMIC DNA]</scope>
    <source>
        <strain evidence="4">cv. Shuchazao</strain>
        <tissue evidence="3">Leaf</tissue>
    </source>
</reference>
<evidence type="ECO:0000313" key="3">
    <source>
        <dbReference type="EMBL" id="THG16844.1"/>
    </source>
</evidence>
<evidence type="ECO:0000256" key="1">
    <source>
        <dbReference type="SAM" id="MobiDB-lite"/>
    </source>
</evidence>
<feature type="region of interest" description="Disordered" evidence="1">
    <location>
        <begin position="518"/>
        <end position="551"/>
    </location>
</feature>
<keyword evidence="4" id="KW-1185">Reference proteome</keyword>
<protein>
    <submittedName>
        <fullName evidence="3">Uncharacterized protein</fullName>
    </submittedName>
</protein>
<keyword evidence="2" id="KW-0472">Membrane</keyword>
<dbReference type="EMBL" id="SDRB02003821">
    <property type="protein sequence ID" value="THG16844.1"/>
    <property type="molecule type" value="Genomic_DNA"/>
</dbReference>
<dbReference type="PANTHER" id="PTHR31170">
    <property type="entry name" value="BNAC04G53230D PROTEIN"/>
    <property type="match status" value="1"/>
</dbReference>
<dbReference type="InterPro" id="IPR004158">
    <property type="entry name" value="DUF247_pln"/>
</dbReference>
<proteinExistence type="predicted"/>
<evidence type="ECO:0000313" key="4">
    <source>
        <dbReference type="Proteomes" id="UP000306102"/>
    </source>
</evidence>
<sequence>MPTSPPDMGSNSGTQPPPNHHTITVWEVNQARLDSMRQKITATPLLLRKTAGHSSCSIFRVPQTLIDINGGAYQPHIVSIGPYHHSQPHLQMIEEHKWRFLGSLLSRTQSKGLTLEDYLKAIQPLESKARDSYSETIRFDTDEFIEMLVLDGCFIIELFRKIGNVVRFDQNDPLVSLSWVYSFFLRDLIRLENQIPFFILQRLFDLSIMPGEESGPSLAKLAIDFFNNAIQRPGDVIAQCQTLQGKHLLDFLRSSFIPEDQQQYNQRNAAAATHVIQSVSKLRRAGINVRQSEVAEDSFLVVKFKNGVLEMPTIFIDDFMSCFIINCVAYEQCQNNCSKHFTAYATFLDCLINTARDVEYLSDQSIIENYFGTDAELAKFINNLGRDVTFDIEICYLSGLFSEVNQYYKNSWHVQWASFSYTCNLYFGSPWWFISALAAFVLLVLSVVLMFNMAIYEQYLGKTTIPKLMGDIETATKATNVQDCNETKGHDQIQMSCVEGLTGVLDLSDQIEAEMVQSHSSNGLGTSGNRNGKRNIGTRSPETSTRLAMKRQSKLPFKKQKGASGSVMKVDVDPSRRCANVSRISSKVIKDLLTEAICGRTKRDEEDVAKLVCLYICAKLFFATTGEHIRWAFVCVIVKLDTLRQYNWIATIRNTLIGSLNDMHNRPERVTGCVIALLFLISKHSTIITPERPNVTPRFCRWNIGAVVGKLKGINFSAEVSIEVHCGKLVGTITKCHILKLAAVANETRQDGRITMDVDPVNACDGHGVVVEMNDVGSVEPSFNCWQPDAPNGGLIEKKVALRLSLSVLCSSEI</sequence>
<dbReference type="Pfam" id="PF03140">
    <property type="entry name" value="DUF247"/>
    <property type="match status" value="1"/>
</dbReference>
<keyword evidence="2" id="KW-0812">Transmembrane</keyword>
<dbReference type="STRING" id="542762.A0A4S4EL38"/>
<comment type="caution">
    <text evidence="3">The sequence shown here is derived from an EMBL/GenBank/DDBJ whole genome shotgun (WGS) entry which is preliminary data.</text>
</comment>
<dbReference type="PANTHER" id="PTHR31170:SF21">
    <property type="match status" value="1"/>
</dbReference>
<accession>A0A4S4EL38</accession>
<dbReference type="AlphaFoldDB" id="A0A4S4EL38"/>
<organism evidence="3 4">
    <name type="scientific">Camellia sinensis var. sinensis</name>
    <name type="common">China tea</name>
    <dbReference type="NCBI Taxonomy" id="542762"/>
    <lineage>
        <taxon>Eukaryota</taxon>
        <taxon>Viridiplantae</taxon>
        <taxon>Streptophyta</taxon>
        <taxon>Embryophyta</taxon>
        <taxon>Tracheophyta</taxon>
        <taxon>Spermatophyta</taxon>
        <taxon>Magnoliopsida</taxon>
        <taxon>eudicotyledons</taxon>
        <taxon>Gunneridae</taxon>
        <taxon>Pentapetalae</taxon>
        <taxon>asterids</taxon>
        <taxon>Ericales</taxon>
        <taxon>Theaceae</taxon>
        <taxon>Camellia</taxon>
    </lineage>
</organism>